<comment type="caution">
    <text evidence="1">The sequence shown here is derived from an EMBL/GenBank/DDBJ whole genome shotgun (WGS) entry which is preliminary data.</text>
</comment>
<protein>
    <submittedName>
        <fullName evidence="1">Esterase family protein</fullName>
    </submittedName>
</protein>
<dbReference type="RefSeq" id="WP_191616388.1">
    <property type="nucleotide sequence ID" value="NZ_JACYFG010000007.1"/>
</dbReference>
<proteinExistence type="predicted"/>
<dbReference type="AlphaFoldDB" id="A0A927F8S4"/>
<sequence length="270" mass="30443">MALIHFDFFSETLRLSSSIKVAFSQRIKQQKGSDHRSPVLYLLHGLSDDHTTWTRRTSIERYAEAYDVTVVMPAVHRSFYRNTHAGHRYYDYVAHELPEICQRYFSISENRDDTFVAGLSMGGYGAFKLALSNPDRYAAAASLSGVLDIAALAGDREERLPDWPSIFGPEAVIQNSEDDLLHLASKLKAENRADIPALYQCCGTEDYLYLANQSFLAHSRSIGLELDYEEGPGAHEWGYWDASIQRVLNWLPLQQLESDLATAANATETK</sequence>
<dbReference type="Proteomes" id="UP000622317">
    <property type="component" value="Unassembled WGS sequence"/>
</dbReference>
<accession>A0A927F8S4</accession>
<dbReference type="PANTHER" id="PTHR48098:SF1">
    <property type="entry name" value="DIACYLGLYCEROL ACYLTRANSFERASE_MYCOLYLTRANSFERASE AG85A"/>
    <property type="match status" value="1"/>
</dbReference>
<dbReference type="Pfam" id="PF00756">
    <property type="entry name" value="Esterase"/>
    <property type="match status" value="1"/>
</dbReference>
<dbReference type="InterPro" id="IPR000801">
    <property type="entry name" value="Esterase-like"/>
</dbReference>
<dbReference type="PANTHER" id="PTHR48098">
    <property type="entry name" value="ENTEROCHELIN ESTERASE-RELATED"/>
    <property type="match status" value="1"/>
</dbReference>
<evidence type="ECO:0000313" key="2">
    <source>
        <dbReference type="Proteomes" id="UP000622317"/>
    </source>
</evidence>
<gene>
    <name evidence="1" type="ORF">IEN85_07100</name>
</gene>
<dbReference type="InterPro" id="IPR029058">
    <property type="entry name" value="AB_hydrolase_fold"/>
</dbReference>
<dbReference type="Gene3D" id="3.40.50.1820">
    <property type="entry name" value="alpha/beta hydrolase"/>
    <property type="match status" value="1"/>
</dbReference>
<dbReference type="EMBL" id="JACYFG010000007">
    <property type="protein sequence ID" value="MBD5779255.1"/>
    <property type="molecule type" value="Genomic_DNA"/>
</dbReference>
<reference evidence="1" key="1">
    <citation type="submission" date="2020-09" db="EMBL/GenBank/DDBJ databases">
        <title>Pelagicoccus enzymogenes sp. nov. with an EPS production, isolated from marine sediment.</title>
        <authorList>
            <person name="Feng X."/>
        </authorList>
    </citation>
    <scope>NUCLEOTIDE SEQUENCE</scope>
    <source>
        <strain evidence="1">NFK12</strain>
    </source>
</reference>
<dbReference type="SUPFAM" id="SSF53474">
    <property type="entry name" value="alpha/beta-Hydrolases"/>
    <property type="match status" value="1"/>
</dbReference>
<evidence type="ECO:0000313" key="1">
    <source>
        <dbReference type="EMBL" id="MBD5779255.1"/>
    </source>
</evidence>
<dbReference type="InterPro" id="IPR050583">
    <property type="entry name" value="Mycobacterial_A85_antigen"/>
</dbReference>
<name>A0A927F8S4_9BACT</name>
<keyword evidence="2" id="KW-1185">Reference proteome</keyword>
<dbReference type="GO" id="GO:0016747">
    <property type="term" value="F:acyltransferase activity, transferring groups other than amino-acyl groups"/>
    <property type="evidence" value="ECO:0007669"/>
    <property type="project" value="TreeGrafter"/>
</dbReference>
<organism evidence="1 2">
    <name type="scientific">Pelagicoccus enzymogenes</name>
    <dbReference type="NCBI Taxonomy" id="2773457"/>
    <lineage>
        <taxon>Bacteria</taxon>
        <taxon>Pseudomonadati</taxon>
        <taxon>Verrucomicrobiota</taxon>
        <taxon>Opitutia</taxon>
        <taxon>Puniceicoccales</taxon>
        <taxon>Pelagicoccaceae</taxon>
        <taxon>Pelagicoccus</taxon>
    </lineage>
</organism>